<accession>A0A9D7S9T7</accession>
<gene>
    <name evidence="1" type="ORF">IPO85_08480</name>
</gene>
<organism evidence="1 2">
    <name type="scientific">Candidatus Defluviibacterium haderslevense</name>
    <dbReference type="NCBI Taxonomy" id="2981993"/>
    <lineage>
        <taxon>Bacteria</taxon>
        <taxon>Pseudomonadati</taxon>
        <taxon>Bacteroidota</taxon>
        <taxon>Saprospiria</taxon>
        <taxon>Saprospirales</taxon>
        <taxon>Saprospiraceae</taxon>
        <taxon>Candidatus Defluviibacterium</taxon>
    </lineage>
</organism>
<proteinExistence type="predicted"/>
<evidence type="ECO:0000313" key="2">
    <source>
        <dbReference type="Proteomes" id="UP000808349"/>
    </source>
</evidence>
<dbReference type="AlphaFoldDB" id="A0A9D7S9T7"/>
<protein>
    <submittedName>
        <fullName evidence="1">Uncharacterized protein</fullName>
    </submittedName>
</protein>
<reference evidence="1 2" key="1">
    <citation type="submission" date="2020-10" db="EMBL/GenBank/DDBJ databases">
        <title>Connecting structure to function with the recovery of over 1000 high-quality activated sludge metagenome-assembled genomes encoding full-length rRNA genes using long-read sequencing.</title>
        <authorList>
            <person name="Singleton C.M."/>
            <person name="Petriglieri F."/>
            <person name="Kristensen J.M."/>
            <person name="Kirkegaard R.H."/>
            <person name="Michaelsen T.Y."/>
            <person name="Andersen M.H."/>
            <person name="Karst S.M."/>
            <person name="Dueholm M.S."/>
            <person name="Nielsen P.H."/>
            <person name="Albertsen M."/>
        </authorList>
    </citation>
    <scope>NUCLEOTIDE SEQUENCE [LARGE SCALE GENOMIC DNA]</scope>
    <source>
        <strain evidence="1">Ribe_18-Q3-R11-54_BAT3C.373</strain>
    </source>
</reference>
<evidence type="ECO:0000313" key="1">
    <source>
        <dbReference type="EMBL" id="MBK9717531.1"/>
    </source>
</evidence>
<comment type="caution">
    <text evidence="1">The sequence shown here is derived from an EMBL/GenBank/DDBJ whole genome shotgun (WGS) entry which is preliminary data.</text>
</comment>
<dbReference type="Proteomes" id="UP000808349">
    <property type="component" value="Unassembled WGS sequence"/>
</dbReference>
<dbReference type="EMBL" id="JADKFW010000004">
    <property type="protein sequence ID" value="MBK9717531.1"/>
    <property type="molecule type" value="Genomic_DNA"/>
</dbReference>
<sequence>MQFIKTIVIILITGLVINACDPEVEVLDESTFGYSYTPLELGKFWIYKTDSIYFSKEIVVTIDSVSVEIMEEVVDTFRNANNELVFSLDQYLRKDSSASWELVGNSFVTSSKSKLIKTEFGLDFIKLVYPVAKNKSWNGNIYIGSRQLITFQGEPFELFSYWNNNSYYYVDIKPKEMISSGTFENVLSVEEADYTDEIIKIKSNSKYADLIGMVYHEAWFLKRGFANPNTPYDPKAERGVIIRQYLIQHN</sequence>
<name>A0A9D7S9T7_9BACT</name>